<dbReference type="AlphaFoldDB" id="A0A8J7PCP8"/>
<protein>
    <recommendedName>
        <fullName evidence="3">Tetratricopeptide repeat protein</fullName>
    </recommendedName>
</protein>
<dbReference type="InterPro" id="IPR011990">
    <property type="entry name" value="TPR-like_helical_dom_sf"/>
</dbReference>
<accession>A0A8J7PCP8</accession>
<dbReference type="SUPFAM" id="SSF48452">
    <property type="entry name" value="TPR-like"/>
    <property type="match status" value="1"/>
</dbReference>
<evidence type="ECO:0000313" key="1">
    <source>
        <dbReference type="EMBL" id="MBN8662377.1"/>
    </source>
</evidence>
<dbReference type="SMART" id="SM00028">
    <property type="entry name" value="TPR"/>
    <property type="match status" value="3"/>
</dbReference>
<comment type="caution">
    <text evidence="1">The sequence shown here is derived from an EMBL/GenBank/DDBJ whole genome shotgun (WGS) entry which is preliminary data.</text>
</comment>
<evidence type="ECO:0008006" key="3">
    <source>
        <dbReference type="Google" id="ProtNLM"/>
    </source>
</evidence>
<proteinExistence type="predicted"/>
<sequence>MAAAVSLPLLLAAFEPLLPNRLSQAAAANKSDKAKLETAALFFKAIKEEDLFIGERLFNKIRQELGSEQDSEIVAAQALLYARCQSLPQCLNLIRDSRLTEKPNLTSEALANLTLAAYLSKDKNLAMQFFQKLKKAAPKKSLTEHLAILTTIPYTVLDNEAEAKNLLKKMSNLSWGDNDETARILLTRLTASYQTLSSETAYRTIQEILKKKGSDSAILIICAENLRKQARYQEAIKLLDRLLSKRNNHWWGRELRARIYMDLYEAGPAAADCKELLKQAASPSDKKHVLGLMSRIYEHSSDYFNAYKTQSELLLIGAAKTTQTTEPAISRELARSSPKLLLQKGELAVKCLDRLDKKELVQIATDMEALLAYKPNNLPALYVLACTQRKLGLNSQALKNINLGLSSQPDYAPWYEERAKVWQGLGQKDQARRDLEKAKSLR</sequence>
<reference evidence="1" key="1">
    <citation type="submission" date="2021-02" db="EMBL/GenBank/DDBJ databases">
        <title>Genome-Resolved Metagenomics of a Microbial Community Performing Photosynthetic Biological Nutrient Removal.</title>
        <authorList>
            <person name="Mcdaniel E.A."/>
        </authorList>
    </citation>
    <scope>NUCLEOTIDE SEQUENCE</scope>
    <source>
        <strain evidence="1">UWPOB_OBS1</strain>
    </source>
</reference>
<gene>
    <name evidence="1" type="ORF">J0M35_18555</name>
</gene>
<dbReference type="InterPro" id="IPR019734">
    <property type="entry name" value="TPR_rpt"/>
</dbReference>
<dbReference type="Proteomes" id="UP000664277">
    <property type="component" value="Unassembled WGS sequence"/>
</dbReference>
<name>A0A8J7PCP8_9BACT</name>
<evidence type="ECO:0000313" key="2">
    <source>
        <dbReference type="Proteomes" id="UP000664277"/>
    </source>
</evidence>
<dbReference type="Gene3D" id="1.25.40.10">
    <property type="entry name" value="Tetratricopeptide repeat domain"/>
    <property type="match status" value="1"/>
</dbReference>
<dbReference type="SUPFAM" id="SSF81901">
    <property type="entry name" value="HCP-like"/>
    <property type="match status" value="1"/>
</dbReference>
<dbReference type="EMBL" id="JAFLCK010000037">
    <property type="protein sequence ID" value="MBN8662377.1"/>
    <property type="molecule type" value="Genomic_DNA"/>
</dbReference>
<organism evidence="1 2">
    <name type="scientific">Candidatus Obscuribacter phosphatis</name>
    <dbReference type="NCBI Taxonomy" id="1906157"/>
    <lineage>
        <taxon>Bacteria</taxon>
        <taxon>Bacillati</taxon>
        <taxon>Candidatus Melainabacteria</taxon>
        <taxon>Candidatus Obscuribacterales</taxon>
        <taxon>Candidatus Obscuribacteraceae</taxon>
        <taxon>Candidatus Obscuribacter</taxon>
    </lineage>
</organism>